<dbReference type="EMBL" id="JAHMHS010000006">
    <property type="protein sequence ID" value="KAK1730642.1"/>
    <property type="molecule type" value="Genomic_DNA"/>
</dbReference>
<evidence type="ECO:0000256" key="1">
    <source>
        <dbReference type="SAM" id="MobiDB-lite"/>
    </source>
</evidence>
<proteinExistence type="predicted"/>
<name>A0AAD9D1Q7_GLOAC</name>
<evidence type="ECO:0000313" key="2">
    <source>
        <dbReference type="EMBL" id="KAK1730642.1"/>
    </source>
</evidence>
<evidence type="ECO:0000313" key="3">
    <source>
        <dbReference type="Proteomes" id="UP001244207"/>
    </source>
</evidence>
<feature type="region of interest" description="Disordered" evidence="1">
    <location>
        <begin position="143"/>
        <end position="168"/>
    </location>
</feature>
<sequence>MRAQIPACEKTKSLQQQSRDLARADEYSKIMEIDAMIPYETGTEDEVSLHDNFGLATNDEREANQDHNILYTLSGIDMEFDQNTPSSWRIDERLLLASSSLTMNFLTERSQLGHEQEECNDEGCYPEDTLNYDVDLEAFGSPFSPRPPSYFGRTSEPNSEADSEAHRSSWDFDLADTSLPPLTSMRELVGVGPGNYSDRSDFGLDNEYHNDFGEGHDANDPQRQRSMSLISYSDWRSDEDEDMGPFSELSFQPTGHDRQPDDDGMYGEPELGQRPQDCIWPSEVLSGSEIDLYEDDQIE</sequence>
<organism evidence="2 3">
    <name type="scientific">Glomerella acutata</name>
    <name type="common">Colletotrichum acutatum</name>
    <dbReference type="NCBI Taxonomy" id="27357"/>
    <lineage>
        <taxon>Eukaryota</taxon>
        <taxon>Fungi</taxon>
        <taxon>Dikarya</taxon>
        <taxon>Ascomycota</taxon>
        <taxon>Pezizomycotina</taxon>
        <taxon>Sordariomycetes</taxon>
        <taxon>Hypocreomycetidae</taxon>
        <taxon>Glomerellales</taxon>
        <taxon>Glomerellaceae</taxon>
        <taxon>Colletotrichum</taxon>
        <taxon>Colletotrichum acutatum species complex</taxon>
    </lineage>
</organism>
<dbReference type="RefSeq" id="XP_060370697.1">
    <property type="nucleotide sequence ID" value="XM_060502694.1"/>
</dbReference>
<gene>
    <name evidence="2" type="ORF">BDZ83DRAFT_378114</name>
</gene>
<dbReference type="GeneID" id="85386593"/>
<dbReference type="AlphaFoldDB" id="A0AAD9D1Q7"/>
<keyword evidence="3" id="KW-1185">Reference proteome</keyword>
<protein>
    <submittedName>
        <fullName evidence="2">Uncharacterized protein</fullName>
    </submittedName>
</protein>
<reference evidence="2" key="1">
    <citation type="submission" date="2021-12" db="EMBL/GenBank/DDBJ databases">
        <title>Comparative genomics, transcriptomics and evolutionary studies reveal genomic signatures of adaptation to plant cell wall in hemibiotrophic fungi.</title>
        <authorList>
            <consortium name="DOE Joint Genome Institute"/>
            <person name="Baroncelli R."/>
            <person name="Diaz J.F."/>
            <person name="Benocci T."/>
            <person name="Peng M."/>
            <person name="Battaglia E."/>
            <person name="Haridas S."/>
            <person name="Andreopoulos W."/>
            <person name="Labutti K."/>
            <person name="Pangilinan J."/>
            <person name="Floch G.L."/>
            <person name="Makela M.R."/>
            <person name="Henrissat B."/>
            <person name="Grigoriev I.V."/>
            <person name="Crouch J.A."/>
            <person name="De Vries R.P."/>
            <person name="Sukno S.A."/>
            <person name="Thon M.R."/>
        </authorList>
    </citation>
    <scope>NUCLEOTIDE SEQUENCE</scope>
    <source>
        <strain evidence="2">CBS 112980</strain>
    </source>
</reference>
<accession>A0AAD9D1Q7</accession>
<comment type="caution">
    <text evidence="2">The sequence shown here is derived from an EMBL/GenBank/DDBJ whole genome shotgun (WGS) entry which is preliminary data.</text>
</comment>
<feature type="compositionally biased region" description="Basic and acidic residues" evidence="1">
    <location>
        <begin position="200"/>
        <end position="223"/>
    </location>
</feature>
<feature type="region of interest" description="Disordered" evidence="1">
    <location>
        <begin position="200"/>
        <end position="280"/>
    </location>
</feature>
<dbReference type="Proteomes" id="UP001244207">
    <property type="component" value="Unassembled WGS sequence"/>
</dbReference>